<evidence type="ECO:0000313" key="2">
    <source>
        <dbReference type="EMBL" id="VVA93496.1"/>
    </source>
</evidence>
<dbReference type="Proteomes" id="UP000489600">
    <property type="component" value="Unassembled WGS sequence"/>
</dbReference>
<organism evidence="2 3">
    <name type="scientific">Arabis nemorensis</name>
    <dbReference type="NCBI Taxonomy" id="586526"/>
    <lineage>
        <taxon>Eukaryota</taxon>
        <taxon>Viridiplantae</taxon>
        <taxon>Streptophyta</taxon>
        <taxon>Embryophyta</taxon>
        <taxon>Tracheophyta</taxon>
        <taxon>Spermatophyta</taxon>
        <taxon>Magnoliopsida</taxon>
        <taxon>eudicotyledons</taxon>
        <taxon>Gunneridae</taxon>
        <taxon>Pentapetalae</taxon>
        <taxon>rosids</taxon>
        <taxon>malvids</taxon>
        <taxon>Brassicales</taxon>
        <taxon>Brassicaceae</taxon>
        <taxon>Arabideae</taxon>
        <taxon>Arabis</taxon>
    </lineage>
</organism>
<name>A0A565AVS2_9BRAS</name>
<keyword evidence="1" id="KW-0812">Transmembrane</keyword>
<dbReference type="AlphaFoldDB" id="A0A565AVS2"/>
<dbReference type="OrthoDB" id="1112657at2759"/>
<sequence>MLIDDKSNMERAIRGLETEKEYMQGRFTALDIENKALDEENKALMTKVAYLEGIEKEATDDRKSWNKERETLMRDKHSNQEKIKLLGGARDNILPDSCLKRFLDWLPLCMISMVAPKGQITGEELGVFMGALVTITAYIVSYSNEFIKVTALGAFAALLGIFIGKIFNNIVTFISMDNTDGFCTSMKKASSQAEKCSRVLIIIHTEDIRDGLCLIEYQGRLDNRKAS</sequence>
<feature type="transmembrane region" description="Helical" evidence="1">
    <location>
        <begin position="120"/>
        <end position="140"/>
    </location>
</feature>
<comment type="caution">
    <text evidence="2">The sequence shown here is derived from an EMBL/GenBank/DDBJ whole genome shotgun (WGS) entry which is preliminary data.</text>
</comment>
<dbReference type="EMBL" id="CABITT030000002">
    <property type="protein sequence ID" value="VVA93496.1"/>
    <property type="molecule type" value="Genomic_DNA"/>
</dbReference>
<accession>A0A565AVS2</accession>
<evidence type="ECO:0000256" key="1">
    <source>
        <dbReference type="SAM" id="Phobius"/>
    </source>
</evidence>
<keyword evidence="3" id="KW-1185">Reference proteome</keyword>
<feature type="transmembrane region" description="Helical" evidence="1">
    <location>
        <begin position="146"/>
        <end position="167"/>
    </location>
</feature>
<gene>
    <name evidence="2" type="ORF">ANE_LOCUS3941</name>
</gene>
<protein>
    <submittedName>
        <fullName evidence="2">Uncharacterized protein</fullName>
    </submittedName>
</protein>
<reference evidence="2" key="1">
    <citation type="submission" date="2019-07" db="EMBL/GenBank/DDBJ databases">
        <authorList>
            <person name="Dittberner H."/>
        </authorList>
    </citation>
    <scope>NUCLEOTIDE SEQUENCE [LARGE SCALE GENOMIC DNA]</scope>
</reference>
<evidence type="ECO:0000313" key="3">
    <source>
        <dbReference type="Proteomes" id="UP000489600"/>
    </source>
</evidence>
<keyword evidence="1" id="KW-0472">Membrane</keyword>
<proteinExistence type="predicted"/>
<keyword evidence="1" id="KW-1133">Transmembrane helix</keyword>